<protein>
    <submittedName>
        <fullName evidence="1">DUF2783 domain-containing protein</fullName>
    </submittedName>
</protein>
<evidence type="ECO:0000313" key="1">
    <source>
        <dbReference type="EMBL" id="MBJ6372190.1"/>
    </source>
</evidence>
<dbReference type="Pfam" id="PF10932">
    <property type="entry name" value="DUF2783"/>
    <property type="match status" value="1"/>
</dbReference>
<evidence type="ECO:0000313" key="2">
    <source>
        <dbReference type="Proteomes" id="UP000619079"/>
    </source>
</evidence>
<dbReference type="InterPro" id="IPR021233">
    <property type="entry name" value="DUF2783"/>
</dbReference>
<gene>
    <name evidence="1" type="ORF">JF290_11695</name>
</gene>
<keyword evidence="2" id="KW-1185">Reference proteome</keyword>
<name>A0A8J7J2B2_9RHOB</name>
<dbReference type="RefSeq" id="WP_199025065.1">
    <property type="nucleotide sequence ID" value="NZ_JAELVR010000007.1"/>
</dbReference>
<proteinExistence type="predicted"/>
<reference evidence="1" key="1">
    <citation type="submission" date="2020-12" db="EMBL/GenBank/DDBJ databases">
        <title>Sedimentitalea sp. nov., isolated from sand in Incheon.</title>
        <authorList>
            <person name="Kim W."/>
        </authorList>
    </citation>
    <scope>NUCLEOTIDE SEQUENCE</scope>
    <source>
        <strain evidence="1">CAU 1593</strain>
    </source>
</reference>
<dbReference type="EMBL" id="JAELVR010000007">
    <property type="protein sequence ID" value="MBJ6372190.1"/>
    <property type="molecule type" value="Genomic_DNA"/>
</dbReference>
<accession>A0A8J7J2B2</accession>
<organism evidence="1 2">
    <name type="scientific">Sedimentitalea arenosa</name>
    <dbReference type="NCBI Taxonomy" id="2798803"/>
    <lineage>
        <taxon>Bacteria</taxon>
        <taxon>Pseudomonadati</taxon>
        <taxon>Pseudomonadota</taxon>
        <taxon>Alphaproteobacteria</taxon>
        <taxon>Rhodobacterales</taxon>
        <taxon>Paracoccaceae</taxon>
        <taxon>Sedimentitalea</taxon>
    </lineage>
</organism>
<dbReference type="AlphaFoldDB" id="A0A8J7J2B2"/>
<dbReference type="Proteomes" id="UP000619079">
    <property type="component" value="Unassembled WGS sequence"/>
</dbReference>
<sequence>MRQIAADRLSPAQDDFYDALMQAHAGLSEAESHALNARLVLMMANRIGDVGALRELIDTARSYSDG</sequence>
<comment type="caution">
    <text evidence="1">The sequence shown here is derived from an EMBL/GenBank/DDBJ whole genome shotgun (WGS) entry which is preliminary data.</text>
</comment>